<sequence>MKLVVGLGNPEEKYLHTRHNLGFMTVDALLRKLTPVQKTNWRFEKKFNSLIAKLPEAILAKPQTFMNASGFAVASISQYLRIPAADIWVVHDDLDLPLGKIKIRQGGASAGHRGVESIIEQLNNDQFGRFRLGIGHPGHGEADDYVLATFNTKETSEARKMIKATVKLIQEALKKGFPG</sequence>
<dbReference type="NCBIfam" id="TIGR00447">
    <property type="entry name" value="pth"/>
    <property type="match status" value="1"/>
</dbReference>
<dbReference type="PROSITE" id="PS01195">
    <property type="entry name" value="PEPT_TRNA_HYDROL_1"/>
    <property type="match status" value="1"/>
</dbReference>
<dbReference type="EC" id="3.1.1.29" evidence="1 7"/>
<keyword evidence="7" id="KW-0963">Cytoplasm</keyword>
<comment type="caution">
    <text evidence="10">The sequence shown here is derived from an EMBL/GenBank/DDBJ whole genome shotgun (WGS) entry which is preliminary data.</text>
</comment>
<dbReference type="GO" id="GO:0005737">
    <property type="term" value="C:cytoplasm"/>
    <property type="evidence" value="ECO:0007669"/>
    <property type="project" value="UniProtKB-SubCell"/>
</dbReference>
<comment type="subcellular location">
    <subcellularLocation>
        <location evidence="7">Cytoplasm</location>
    </subcellularLocation>
</comment>
<reference evidence="11" key="1">
    <citation type="submission" date="2017-09" db="EMBL/GenBank/DDBJ databases">
        <title>Depth-based differentiation of microbial function through sediment-hosted aquifers and enrichment of novel symbionts in the deep terrestrial subsurface.</title>
        <authorList>
            <person name="Probst A.J."/>
            <person name="Ladd B."/>
            <person name="Jarett J.K."/>
            <person name="Geller-Mcgrath D.E."/>
            <person name="Sieber C.M.K."/>
            <person name="Emerson J.B."/>
            <person name="Anantharaman K."/>
            <person name="Thomas B.C."/>
            <person name="Malmstrom R."/>
            <person name="Stieglmeier M."/>
            <person name="Klingl A."/>
            <person name="Woyke T."/>
            <person name="Ryan C.M."/>
            <person name="Banfield J.F."/>
        </authorList>
    </citation>
    <scope>NUCLEOTIDE SEQUENCE [LARGE SCALE GENOMIC DNA]</scope>
</reference>
<dbReference type="Proteomes" id="UP000231214">
    <property type="component" value="Unassembled WGS sequence"/>
</dbReference>
<dbReference type="GO" id="GO:0072344">
    <property type="term" value="P:rescue of stalled ribosome"/>
    <property type="evidence" value="ECO:0007669"/>
    <property type="project" value="UniProtKB-UniRule"/>
</dbReference>
<comment type="function">
    <text evidence="7">Catalyzes the release of premature peptidyl moieties from peptidyl-tRNA molecules trapped in stalled 50S ribosomal subunits, and thus maintains levels of free tRNAs and 50S ribosomes.</text>
</comment>
<comment type="similarity">
    <text evidence="5 7 9">Belongs to the PTH family.</text>
</comment>
<keyword evidence="3 7" id="KW-0378">Hydrolase</keyword>
<evidence type="ECO:0000256" key="2">
    <source>
        <dbReference type="ARBA" id="ARBA00022555"/>
    </source>
</evidence>
<dbReference type="CDD" id="cd00462">
    <property type="entry name" value="PTH"/>
    <property type="match status" value="1"/>
</dbReference>
<dbReference type="InterPro" id="IPR036416">
    <property type="entry name" value="Pept_tRNA_hydro_sf"/>
</dbReference>
<evidence type="ECO:0000256" key="1">
    <source>
        <dbReference type="ARBA" id="ARBA00013260"/>
    </source>
</evidence>
<keyword evidence="4 7" id="KW-0694">RNA-binding</keyword>
<dbReference type="InterPro" id="IPR018171">
    <property type="entry name" value="Pept_tRNA_hydro_CS"/>
</dbReference>
<evidence type="ECO:0000256" key="6">
    <source>
        <dbReference type="ARBA" id="ARBA00050038"/>
    </source>
</evidence>
<comment type="caution">
    <text evidence="7">Lacks conserved residue(s) required for the propagation of feature annotation.</text>
</comment>
<evidence type="ECO:0000256" key="5">
    <source>
        <dbReference type="ARBA" id="ARBA00038063"/>
    </source>
</evidence>
<organism evidence="10 11">
    <name type="scientific">Candidatus Shapirobacteria bacterium CG09_land_8_20_14_0_10_49_15</name>
    <dbReference type="NCBI Taxonomy" id="1974482"/>
    <lineage>
        <taxon>Bacteria</taxon>
        <taxon>Candidatus Shapironibacteriota</taxon>
    </lineage>
</organism>
<evidence type="ECO:0000256" key="8">
    <source>
        <dbReference type="RuleBase" id="RU000673"/>
    </source>
</evidence>
<proteinExistence type="inferred from homology"/>
<dbReference type="FunFam" id="3.40.50.1470:FF:000001">
    <property type="entry name" value="Peptidyl-tRNA hydrolase"/>
    <property type="match status" value="1"/>
</dbReference>
<dbReference type="GO" id="GO:0004045">
    <property type="term" value="F:peptidyl-tRNA hydrolase activity"/>
    <property type="evidence" value="ECO:0007669"/>
    <property type="project" value="UniProtKB-UniRule"/>
</dbReference>
<evidence type="ECO:0000256" key="3">
    <source>
        <dbReference type="ARBA" id="ARBA00022801"/>
    </source>
</evidence>
<dbReference type="GO" id="GO:0000049">
    <property type="term" value="F:tRNA binding"/>
    <property type="evidence" value="ECO:0007669"/>
    <property type="project" value="UniProtKB-UniRule"/>
</dbReference>
<comment type="function">
    <text evidence="7">Hydrolyzes ribosome-free peptidyl-tRNAs (with 1 or more amino acids incorporated), which drop off the ribosome during protein synthesis, or as a result of ribosome stalling.</text>
</comment>
<evidence type="ECO:0000256" key="7">
    <source>
        <dbReference type="HAMAP-Rule" id="MF_00083"/>
    </source>
</evidence>
<evidence type="ECO:0000313" key="11">
    <source>
        <dbReference type="Proteomes" id="UP000231214"/>
    </source>
</evidence>
<protein>
    <recommendedName>
        <fullName evidence="6 7">Peptidyl-tRNA hydrolase</fullName>
        <shortName evidence="7">Pth</shortName>
        <ecNumber evidence="1 7">3.1.1.29</ecNumber>
    </recommendedName>
</protein>
<feature type="site" description="Stabilizes the basic form of H active site to accept a proton" evidence="7">
    <location>
        <position position="92"/>
    </location>
</feature>
<feature type="binding site" evidence="7">
    <location>
        <position position="65"/>
    </location>
    <ligand>
        <name>tRNA</name>
        <dbReference type="ChEBI" id="CHEBI:17843"/>
    </ligand>
</feature>
<accession>A0A2M6XB60</accession>
<dbReference type="SUPFAM" id="SSF53178">
    <property type="entry name" value="Peptidyl-tRNA hydrolase-like"/>
    <property type="match status" value="1"/>
</dbReference>
<dbReference type="Pfam" id="PF01195">
    <property type="entry name" value="Pept_tRNA_hydro"/>
    <property type="match status" value="1"/>
</dbReference>
<dbReference type="InterPro" id="IPR001328">
    <property type="entry name" value="Pept_tRNA_hydro"/>
</dbReference>
<dbReference type="Gene3D" id="3.40.50.1470">
    <property type="entry name" value="Peptidyl-tRNA hydrolase"/>
    <property type="match status" value="1"/>
</dbReference>
<evidence type="ECO:0000256" key="9">
    <source>
        <dbReference type="RuleBase" id="RU004320"/>
    </source>
</evidence>
<evidence type="ECO:0000256" key="4">
    <source>
        <dbReference type="ARBA" id="ARBA00022884"/>
    </source>
</evidence>
<dbReference type="AlphaFoldDB" id="A0A2M6XB60"/>
<dbReference type="HAMAP" id="MF_00083">
    <property type="entry name" value="Pept_tRNA_hydro_bact"/>
    <property type="match status" value="1"/>
</dbReference>
<comment type="subunit">
    <text evidence="7">Monomer.</text>
</comment>
<evidence type="ECO:0000313" key="10">
    <source>
        <dbReference type="EMBL" id="PIU02302.1"/>
    </source>
</evidence>
<comment type="catalytic activity">
    <reaction evidence="7 8">
        <text>an N-acyl-L-alpha-aminoacyl-tRNA + H2O = an N-acyl-L-amino acid + a tRNA + H(+)</text>
        <dbReference type="Rhea" id="RHEA:54448"/>
        <dbReference type="Rhea" id="RHEA-COMP:10123"/>
        <dbReference type="Rhea" id="RHEA-COMP:13883"/>
        <dbReference type="ChEBI" id="CHEBI:15377"/>
        <dbReference type="ChEBI" id="CHEBI:15378"/>
        <dbReference type="ChEBI" id="CHEBI:59874"/>
        <dbReference type="ChEBI" id="CHEBI:78442"/>
        <dbReference type="ChEBI" id="CHEBI:138191"/>
        <dbReference type="EC" id="3.1.1.29"/>
    </reaction>
</comment>
<feature type="binding site" evidence="7">
    <location>
        <position position="67"/>
    </location>
    <ligand>
        <name>tRNA</name>
        <dbReference type="ChEBI" id="CHEBI:17843"/>
    </ligand>
</feature>
<keyword evidence="2 7" id="KW-0820">tRNA-binding</keyword>
<feature type="site" description="Discriminates between blocked and unblocked aminoacyl-tRNA" evidence="7">
    <location>
        <position position="9"/>
    </location>
</feature>
<name>A0A2M6XB60_9BACT</name>
<dbReference type="GO" id="GO:0006515">
    <property type="term" value="P:protein quality control for misfolded or incompletely synthesized proteins"/>
    <property type="evidence" value="ECO:0007669"/>
    <property type="project" value="UniProtKB-UniRule"/>
</dbReference>
<dbReference type="EMBL" id="PEZK01000017">
    <property type="protein sequence ID" value="PIU02302.1"/>
    <property type="molecule type" value="Genomic_DNA"/>
</dbReference>
<dbReference type="PANTHER" id="PTHR17224">
    <property type="entry name" value="PEPTIDYL-TRNA HYDROLASE"/>
    <property type="match status" value="1"/>
</dbReference>
<dbReference type="PANTHER" id="PTHR17224:SF1">
    <property type="entry name" value="PEPTIDYL-TRNA HYDROLASE"/>
    <property type="match status" value="1"/>
</dbReference>
<gene>
    <name evidence="7" type="primary">pth</name>
    <name evidence="10" type="ORF">COT66_00930</name>
</gene>
<feature type="binding site" evidence="7">
    <location>
        <position position="14"/>
    </location>
    <ligand>
        <name>tRNA</name>
        <dbReference type="ChEBI" id="CHEBI:17843"/>
    </ligand>
</feature>
<feature type="active site" description="Proton acceptor" evidence="7">
    <location>
        <position position="19"/>
    </location>
</feature>